<dbReference type="PROSITE" id="PS51094">
    <property type="entry name" value="PTS_EIIA_TYPE_2"/>
    <property type="match status" value="1"/>
</dbReference>
<dbReference type="InterPro" id="IPR016152">
    <property type="entry name" value="PTrfase/Anion_transptr"/>
</dbReference>
<dbReference type="PANTHER" id="PTHR47738">
    <property type="entry name" value="PTS SYSTEM FRUCTOSE-LIKE EIIA COMPONENT-RELATED"/>
    <property type="match status" value="1"/>
</dbReference>
<dbReference type="CDD" id="cd00211">
    <property type="entry name" value="PTS_IIA_fru"/>
    <property type="match status" value="1"/>
</dbReference>
<dbReference type="Pfam" id="PF00359">
    <property type="entry name" value="PTS_EIIA_2"/>
    <property type="match status" value="1"/>
</dbReference>
<sequence length="149" mass="16336">MKLDQLLSPDCTLCAVQGKSKKNILQQISAIAANKISSASAKELLESLSKREKLSSTGIGNGIAIPHGKINNSERPVAVLLTTDKPVIFDAIDDKPVDIFFALFVPEDHCQQHLETLASVAKFFSDKENSKRVRRCHSATELHQLVVNN</sequence>
<dbReference type="Gene3D" id="3.40.930.10">
    <property type="entry name" value="Mannitol-specific EII, Chain A"/>
    <property type="match status" value="1"/>
</dbReference>
<feature type="domain" description="PTS EIIA type-2" evidence="1">
    <location>
        <begin position="5"/>
        <end position="149"/>
    </location>
</feature>
<evidence type="ECO:0000259" key="1">
    <source>
        <dbReference type="PROSITE" id="PS51094"/>
    </source>
</evidence>
<dbReference type="EMBL" id="CP134146">
    <property type="protein sequence ID" value="WNC68113.1"/>
    <property type="molecule type" value="Genomic_DNA"/>
</dbReference>
<dbReference type="InterPro" id="IPR002178">
    <property type="entry name" value="PTS_EIIA_type-2_dom"/>
</dbReference>
<dbReference type="Proteomes" id="UP001248581">
    <property type="component" value="Chromosome"/>
</dbReference>
<name>A0ABY9TIR4_9GAMM</name>
<accession>A0ABY9TIR4</accession>
<dbReference type="PANTHER" id="PTHR47738:SF1">
    <property type="entry name" value="NITROGEN REGULATORY PROTEIN"/>
    <property type="match status" value="1"/>
</dbReference>
<keyword evidence="3" id="KW-1185">Reference proteome</keyword>
<organism evidence="2 3">
    <name type="scientific">Thalassotalea nanhaiensis</name>
    <dbReference type="NCBI Taxonomy" id="3065648"/>
    <lineage>
        <taxon>Bacteria</taxon>
        <taxon>Pseudomonadati</taxon>
        <taxon>Pseudomonadota</taxon>
        <taxon>Gammaproteobacteria</taxon>
        <taxon>Alteromonadales</taxon>
        <taxon>Colwelliaceae</taxon>
        <taxon>Thalassotalea</taxon>
    </lineage>
</organism>
<reference evidence="3" key="1">
    <citation type="submission" date="2023-09" db="EMBL/GenBank/DDBJ databases">
        <authorList>
            <person name="Li S."/>
            <person name="Li X."/>
            <person name="Zhang C."/>
            <person name="Zhao Z."/>
        </authorList>
    </citation>
    <scope>NUCLEOTIDE SEQUENCE [LARGE SCALE GENOMIC DNA]</scope>
    <source>
        <strain evidence="3">SQ345</strain>
    </source>
</reference>
<gene>
    <name evidence="2" type="primary">ptsN</name>
    <name evidence="2" type="ORF">RI845_16505</name>
</gene>
<protein>
    <submittedName>
        <fullName evidence="2">PTS IIA-like nitrogen regulatory protein PtsN</fullName>
    </submittedName>
</protein>
<dbReference type="InterPro" id="IPR051541">
    <property type="entry name" value="PTS_SugarTrans_NitroReg"/>
</dbReference>
<dbReference type="PROSITE" id="PS00372">
    <property type="entry name" value="PTS_EIIA_TYPE_2_HIS"/>
    <property type="match status" value="1"/>
</dbReference>
<dbReference type="SUPFAM" id="SSF55804">
    <property type="entry name" value="Phoshotransferase/anion transport protein"/>
    <property type="match status" value="1"/>
</dbReference>
<proteinExistence type="predicted"/>
<dbReference type="RefSeq" id="WP_348387271.1">
    <property type="nucleotide sequence ID" value="NZ_CP134146.1"/>
</dbReference>
<dbReference type="InterPro" id="IPR006320">
    <property type="entry name" value="PTS_Nitro_regul"/>
</dbReference>
<dbReference type="NCBIfam" id="TIGR01419">
    <property type="entry name" value="nitro_reg_IIA"/>
    <property type="match status" value="1"/>
</dbReference>
<evidence type="ECO:0000313" key="3">
    <source>
        <dbReference type="Proteomes" id="UP001248581"/>
    </source>
</evidence>
<evidence type="ECO:0000313" key="2">
    <source>
        <dbReference type="EMBL" id="WNC68113.1"/>
    </source>
</evidence>